<gene>
    <name evidence="1" type="ORF">L1987_19584</name>
</gene>
<organism evidence="1 2">
    <name type="scientific">Smallanthus sonchifolius</name>
    <dbReference type="NCBI Taxonomy" id="185202"/>
    <lineage>
        <taxon>Eukaryota</taxon>
        <taxon>Viridiplantae</taxon>
        <taxon>Streptophyta</taxon>
        <taxon>Embryophyta</taxon>
        <taxon>Tracheophyta</taxon>
        <taxon>Spermatophyta</taxon>
        <taxon>Magnoliopsida</taxon>
        <taxon>eudicotyledons</taxon>
        <taxon>Gunneridae</taxon>
        <taxon>Pentapetalae</taxon>
        <taxon>asterids</taxon>
        <taxon>campanulids</taxon>
        <taxon>Asterales</taxon>
        <taxon>Asteraceae</taxon>
        <taxon>Asteroideae</taxon>
        <taxon>Heliantheae alliance</taxon>
        <taxon>Millerieae</taxon>
        <taxon>Smallanthus</taxon>
    </lineage>
</organism>
<evidence type="ECO:0000313" key="1">
    <source>
        <dbReference type="EMBL" id="KAI3809979.1"/>
    </source>
</evidence>
<reference evidence="1 2" key="2">
    <citation type="journal article" date="2022" name="Mol. Ecol. Resour.">
        <title>The genomes of chicory, endive, great burdock and yacon provide insights into Asteraceae paleo-polyploidization history and plant inulin production.</title>
        <authorList>
            <person name="Fan W."/>
            <person name="Wang S."/>
            <person name="Wang H."/>
            <person name="Wang A."/>
            <person name="Jiang F."/>
            <person name="Liu H."/>
            <person name="Zhao H."/>
            <person name="Xu D."/>
            <person name="Zhang Y."/>
        </authorList>
    </citation>
    <scope>NUCLEOTIDE SEQUENCE [LARGE SCALE GENOMIC DNA]</scope>
    <source>
        <strain evidence="2">cv. Yunnan</strain>
        <tissue evidence="1">Leaves</tissue>
    </source>
</reference>
<comment type="caution">
    <text evidence="1">The sequence shown here is derived from an EMBL/GenBank/DDBJ whole genome shotgun (WGS) entry which is preliminary data.</text>
</comment>
<protein>
    <submittedName>
        <fullName evidence="1">Uncharacterized protein</fullName>
    </submittedName>
</protein>
<name>A0ACB9IP06_9ASTR</name>
<accession>A0ACB9IP06</accession>
<evidence type="ECO:0000313" key="2">
    <source>
        <dbReference type="Proteomes" id="UP001056120"/>
    </source>
</evidence>
<dbReference type="EMBL" id="CM042024">
    <property type="protein sequence ID" value="KAI3809979.1"/>
    <property type="molecule type" value="Genomic_DNA"/>
</dbReference>
<reference evidence="2" key="1">
    <citation type="journal article" date="2022" name="Mol. Ecol. Resour.">
        <title>The genomes of chicory, endive, great burdock and yacon provide insights into Asteraceae palaeo-polyploidization history and plant inulin production.</title>
        <authorList>
            <person name="Fan W."/>
            <person name="Wang S."/>
            <person name="Wang H."/>
            <person name="Wang A."/>
            <person name="Jiang F."/>
            <person name="Liu H."/>
            <person name="Zhao H."/>
            <person name="Xu D."/>
            <person name="Zhang Y."/>
        </authorList>
    </citation>
    <scope>NUCLEOTIDE SEQUENCE [LARGE SCALE GENOMIC DNA]</scope>
    <source>
        <strain evidence="2">cv. Yunnan</strain>
    </source>
</reference>
<keyword evidence="2" id="KW-1185">Reference proteome</keyword>
<dbReference type="Proteomes" id="UP001056120">
    <property type="component" value="Linkage Group LG07"/>
</dbReference>
<proteinExistence type="predicted"/>
<sequence length="190" mass="21088">MSNLVFYLSDSDAYSDINSGIRAEGLKGYMGGEGVEGSCRNDHGVRVEGGTSGEDEDGDIIFAGVERTKGVRGINIGQGYSGYNDLGRIAAKKLVRKGSKIKIRSRKASPRNLKSMEKKKAMSKEERNKKMQCFHCQQLDHISIYCPSDGGYIKSCTGKRWELIAIKIGFDWCVADELRLIYVGYLDLLE</sequence>